<dbReference type="Pfam" id="PF03176">
    <property type="entry name" value="MMPL"/>
    <property type="match status" value="2"/>
</dbReference>
<comment type="similarity">
    <text evidence="2">Belongs to the resistance-nodulation-cell division (RND) (TC 2.A.6) family. MmpL subfamily.</text>
</comment>
<organism evidence="10 11">
    <name type="scientific">Catenulispora yoronensis</name>
    <dbReference type="NCBI Taxonomy" id="450799"/>
    <lineage>
        <taxon>Bacteria</taxon>
        <taxon>Bacillati</taxon>
        <taxon>Actinomycetota</taxon>
        <taxon>Actinomycetes</taxon>
        <taxon>Catenulisporales</taxon>
        <taxon>Catenulisporaceae</taxon>
        <taxon>Catenulispora</taxon>
    </lineage>
</organism>
<evidence type="ECO:0000256" key="3">
    <source>
        <dbReference type="ARBA" id="ARBA00022475"/>
    </source>
</evidence>
<feature type="domain" description="SSD" evidence="9">
    <location>
        <begin position="209"/>
        <end position="336"/>
    </location>
</feature>
<feature type="transmembrane region" description="Helical" evidence="8">
    <location>
        <begin position="368"/>
        <end position="389"/>
    </location>
</feature>
<evidence type="ECO:0000313" key="11">
    <source>
        <dbReference type="Proteomes" id="UP001500751"/>
    </source>
</evidence>
<evidence type="ECO:0000259" key="9">
    <source>
        <dbReference type="PROSITE" id="PS50156"/>
    </source>
</evidence>
<evidence type="ECO:0000313" key="10">
    <source>
        <dbReference type="EMBL" id="GAA2037287.1"/>
    </source>
</evidence>
<keyword evidence="6 8" id="KW-0472">Membrane</keyword>
<feature type="transmembrane region" description="Helical" evidence="8">
    <location>
        <begin position="569"/>
        <end position="589"/>
    </location>
</feature>
<feature type="transmembrane region" description="Helical" evidence="8">
    <location>
        <begin position="601"/>
        <end position="621"/>
    </location>
</feature>
<keyword evidence="3" id="KW-1003">Cell membrane</keyword>
<proteinExistence type="inferred from homology"/>
<evidence type="ECO:0000256" key="4">
    <source>
        <dbReference type="ARBA" id="ARBA00022692"/>
    </source>
</evidence>
<evidence type="ECO:0000256" key="7">
    <source>
        <dbReference type="SAM" id="MobiDB-lite"/>
    </source>
</evidence>
<name>A0ABP5G455_9ACTN</name>
<dbReference type="InterPro" id="IPR050545">
    <property type="entry name" value="Mycobact_MmpL"/>
</dbReference>
<keyword evidence="11" id="KW-1185">Reference proteome</keyword>
<dbReference type="InterPro" id="IPR004869">
    <property type="entry name" value="MMPL_dom"/>
</dbReference>
<comment type="subcellular location">
    <subcellularLocation>
        <location evidence="1">Cell membrane</location>
        <topology evidence="1">Multi-pass membrane protein</topology>
    </subcellularLocation>
</comment>
<evidence type="ECO:0000256" key="8">
    <source>
        <dbReference type="SAM" id="Phobius"/>
    </source>
</evidence>
<accession>A0ABP5G455</accession>
<gene>
    <name evidence="10" type="ORF">GCM10009839_43160</name>
</gene>
<feature type="transmembrane region" description="Helical" evidence="8">
    <location>
        <begin position="205"/>
        <end position="225"/>
    </location>
</feature>
<dbReference type="Proteomes" id="UP001500751">
    <property type="component" value="Unassembled WGS sequence"/>
</dbReference>
<dbReference type="PANTHER" id="PTHR33406:SF6">
    <property type="entry name" value="MEMBRANE PROTEIN YDGH-RELATED"/>
    <property type="match status" value="1"/>
</dbReference>
<evidence type="ECO:0000256" key="2">
    <source>
        <dbReference type="ARBA" id="ARBA00010157"/>
    </source>
</evidence>
<evidence type="ECO:0000256" key="5">
    <source>
        <dbReference type="ARBA" id="ARBA00022989"/>
    </source>
</evidence>
<feature type="transmembrane region" description="Helical" evidence="8">
    <location>
        <begin position="678"/>
        <end position="704"/>
    </location>
</feature>
<sequence>MFGRLGRFVVQNPWKVIGAWIVAAVALVLLGPSLSSVTNDNQSSFLPHKYESVQANDALDKAFPSATGQTATIVVRPVADGGTLSAADQQKISDLATTVTNDKLTGIAGVQAGQVSPKQNVQLMFAKLTADQGDQKAGSDAIKALRTDLGSKLNGTGLKAEVTGDAAMGLDTQDSSQKATGIVMLATLGLIIILMGFIFRGVIAIVLPIVSVFLVMMVSQPVIALMSKAFGLHVQSFLEIMLVVVLFGIGTDYIVFLLFRLRERLRAGDTIQEAVVTTVERVGEAIASAAAAVIIAFCALALATFKAFTSLGPALAIAVFVMLLAGLTLVPALMVKLGTRIFWPGKKWRRIPSAGPARRAGNLVGSKPLAVTLVSFVIMAGLAVGAVGFKADYDQQSQMPANVESTKAVKDMQNGGFPQGASAATEVVVTSADGKPLDQAAMLKYADRLGAASPEIGGVMPFPAKPGAPADAPKEIVAYNADGTAAHIQVLTKDSPFASKAMAAVNGPLKDLAHSAAPAGSKALVGGPTAALSDIQAANSRDLSVILPVAAALIFLVLALQLRALVAPLYLMVAVGLGYAGTLGASVLLFQNLQGKPGMMFMLPVMVYLFVVAIGTDYNILMISRLREEAREGNSPRQAAALAVEHAGPSVASAGLILAGTFASLMLGGLAMMQQIGFAVSVGISIAAFLMSMFLVPAFTALIGDRAWWPGHKMVAVNRGGGEPPAGRHDEDMVGAGAQR</sequence>
<dbReference type="Gene3D" id="1.20.1640.10">
    <property type="entry name" value="Multidrug efflux transporter AcrB transmembrane domain"/>
    <property type="match status" value="2"/>
</dbReference>
<dbReference type="PROSITE" id="PS50156">
    <property type="entry name" value="SSD"/>
    <property type="match status" value="1"/>
</dbReference>
<evidence type="ECO:0000256" key="6">
    <source>
        <dbReference type="ARBA" id="ARBA00023136"/>
    </source>
</evidence>
<evidence type="ECO:0000256" key="1">
    <source>
        <dbReference type="ARBA" id="ARBA00004651"/>
    </source>
</evidence>
<feature type="transmembrane region" description="Helical" evidence="8">
    <location>
        <begin position="311"/>
        <end position="335"/>
    </location>
</feature>
<dbReference type="EMBL" id="BAAAQN010000024">
    <property type="protein sequence ID" value="GAA2037287.1"/>
    <property type="molecule type" value="Genomic_DNA"/>
</dbReference>
<protein>
    <submittedName>
        <fullName evidence="10">MMPL family transporter</fullName>
    </submittedName>
</protein>
<feature type="transmembrane region" description="Helical" evidence="8">
    <location>
        <begin position="237"/>
        <end position="261"/>
    </location>
</feature>
<comment type="caution">
    <text evidence="10">The sequence shown here is derived from an EMBL/GenBank/DDBJ whole genome shotgun (WGS) entry which is preliminary data.</text>
</comment>
<dbReference type="PANTHER" id="PTHR33406">
    <property type="entry name" value="MEMBRANE PROTEIN MJ1562-RELATED"/>
    <property type="match status" value="1"/>
</dbReference>
<feature type="transmembrane region" description="Helical" evidence="8">
    <location>
        <begin position="543"/>
        <end position="562"/>
    </location>
</feature>
<feature type="transmembrane region" description="Helical" evidence="8">
    <location>
        <begin position="651"/>
        <end position="672"/>
    </location>
</feature>
<feature type="region of interest" description="Disordered" evidence="7">
    <location>
        <begin position="720"/>
        <end position="740"/>
    </location>
</feature>
<dbReference type="SUPFAM" id="SSF82866">
    <property type="entry name" value="Multidrug efflux transporter AcrB transmembrane domain"/>
    <property type="match status" value="2"/>
</dbReference>
<feature type="transmembrane region" description="Helical" evidence="8">
    <location>
        <begin position="282"/>
        <end position="305"/>
    </location>
</feature>
<reference evidence="11" key="1">
    <citation type="journal article" date="2019" name="Int. J. Syst. Evol. Microbiol.">
        <title>The Global Catalogue of Microorganisms (GCM) 10K type strain sequencing project: providing services to taxonomists for standard genome sequencing and annotation.</title>
        <authorList>
            <consortium name="The Broad Institute Genomics Platform"/>
            <consortium name="The Broad Institute Genome Sequencing Center for Infectious Disease"/>
            <person name="Wu L."/>
            <person name="Ma J."/>
        </authorList>
    </citation>
    <scope>NUCLEOTIDE SEQUENCE [LARGE SCALE GENOMIC DNA]</scope>
    <source>
        <strain evidence="11">JCM 16014</strain>
    </source>
</reference>
<keyword evidence="5 8" id="KW-1133">Transmembrane helix</keyword>
<feature type="transmembrane region" description="Helical" evidence="8">
    <location>
        <begin position="179"/>
        <end position="198"/>
    </location>
</feature>
<dbReference type="RefSeq" id="WP_344667430.1">
    <property type="nucleotide sequence ID" value="NZ_BAAAQN010000024.1"/>
</dbReference>
<dbReference type="InterPro" id="IPR000731">
    <property type="entry name" value="SSD"/>
</dbReference>
<keyword evidence="4 8" id="KW-0812">Transmembrane</keyword>